<feature type="domain" description="FIST" evidence="1">
    <location>
        <begin position="43"/>
        <end position="140"/>
    </location>
</feature>
<proteinExistence type="predicted"/>
<gene>
    <name evidence="2" type="ORF">M408DRAFT_23839</name>
</gene>
<protein>
    <recommendedName>
        <fullName evidence="1">FIST domain-containing protein</fullName>
    </recommendedName>
</protein>
<evidence type="ECO:0000313" key="2">
    <source>
        <dbReference type="EMBL" id="KIM28470.1"/>
    </source>
</evidence>
<sequence>MSRAPEEIDLDFVPSWGANGSRKIPQLPPSLKTWASTQKKISTLLYFSDDAAEGLTDALTHHLPRVPKIGLTASSTPFITGRPYTLYESGAFHSSGAIGVALTADPKGTIMVETDSLEAIGSPMKVTSSASNMIYTLDGMSAVSILVKHVPDLERDQHDAASKPALLGLLDANGKVCRTFSISAGSPSRGALLLDGEWAPGNGTTVQFLIHRNEDKNSLRYLSSSVPTPEIRALCIPNEESLPHQSSLDGSDPDNGIMIDGRFIMASESGFSMDDGLSQPGLAGIWQCTTPHVAASLKIPH</sequence>
<dbReference type="InterPro" id="IPR013702">
    <property type="entry name" value="FIST_domain_N"/>
</dbReference>
<dbReference type="Proteomes" id="UP000054097">
    <property type="component" value="Unassembled WGS sequence"/>
</dbReference>
<reference evidence="3" key="2">
    <citation type="submission" date="2015-01" db="EMBL/GenBank/DDBJ databases">
        <title>Evolutionary Origins and Diversification of the Mycorrhizal Mutualists.</title>
        <authorList>
            <consortium name="DOE Joint Genome Institute"/>
            <consortium name="Mycorrhizal Genomics Consortium"/>
            <person name="Kohler A."/>
            <person name="Kuo A."/>
            <person name="Nagy L.G."/>
            <person name="Floudas D."/>
            <person name="Copeland A."/>
            <person name="Barry K.W."/>
            <person name="Cichocki N."/>
            <person name="Veneault-Fourrey C."/>
            <person name="LaButti K."/>
            <person name="Lindquist E.A."/>
            <person name="Lipzen A."/>
            <person name="Lundell T."/>
            <person name="Morin E."/>
            <person name="Murat C."/>
            <person name="Riley R."/>
            <person name="Ohm R."/>
            <person name="Sun H."/>
            <person name="Tunlid A."/>
            <person name="Henrissat B."/>
            <person name="Grigoriev I.V."/>
            <person name="Hibbett D.S."/>
            <person name="Martin F."/>
        </authorList>
    </citation>
    <scope>NUCLEOTIDE SEQUENCE [LARGE SCALE GENOMIC DNA]</scope>
    <source>
        <strain evidence="3">MAFF 305830</strain>
    </source>
</reference>
<dbReference type="AlphaFoldDB" id="A0A0C3AV98"/>
<evidence type="ECO:0000259" key="1">
    <source>
        <dbReference type="Pfam" id="PF08495"/>
    </source>
</evidence>
<dbReference type="EMBL" id="KN824293">
    <property type="protein sequence ID" value="KIM28470.1"/>
    <property type="molecule type" value="Genomic_DNA"/>
</dbReference>
<dbReference type="HOGENOM" id="CLU_970156_0_0_1"/>
<evidence type="ECO:0000313" key="3">
    <source>
        <dbReference type="Proteomes" id="UP000054097"/>
    </source>
</evidence>
<name>A0A0C3AV98_SERVB</name>
<keyword evidence="3" id="KW-1185">Reference proteome</keyword>
<dbReference type="Pfam" id="PF08495">
    <property type="entry name" value="FIST"/>
    <property type="match status" value="1"/>
</dbReference>
<accession>A0A0C3AV98</accession>
<reference evidence="2 3" key="1">
    <citation type="submission" date="2014-04" db="EMBL/GenBank/DDBJ databases">
        <authorList>
            <consortium name="DOE Joint Genome Institute"/>
            <person name="Kuo A."/>
            <person name="Zuccaro A."/>
            <person name="Kohler A."/>
            <person name="Nagy L.G."/>
            <person name="Floudas D."/>
            <person name="Copeland A."/>
            <person name="Barry K.W."/>
            <person name="Cichocki N."/>
            <person name="Veneault-Fourrey C."/>
            <person name="LaButti K."/>
            <person name="Lindquist E.A."/>
            <person name="Lipzen A."/>
            <person name="Lundell T."/>
            <person name="Morin E."/>
            <person name="Murat C."/>
            <person name="Sun H."/>
            <person name="Tunlid A."/>
            <person name="Henrissat B."/>
            <person name="Grigoriev I.V."/>
            <person name="Hibbett D.S."/>
            <person name="Martin F."/>
            <person name="Nordberg H.P."/>
            <person name="Cantor M.N."/>
            <person name="Hua S.X."/>
        </authorList>
    </citation>
    <scope>NUCLEOTIDE SEQUENCE [LARGE SCALE GENOMIC DNA]</scope>
    <source>
        <strain evidence="2 3">MAFF 305830</strain>
    </source>
</reference>
<organism evidence="2 3">
    <name type="scientific">Serendipita vermifera MAFF 305830</name>
    <dbReference type="NCBI Taxonomy" id="933852"/>
    <lineage>
        <taxon>Eukaryota</taxon>
        <taxon>Fungi</taxon>
        <taxon>Dikarya</taxon>
        <taxon>Basidiomycota</taxon>
        <taxon>Agaricomycotina</taxon>
        <taxon>Agaricomycetes</taxon>
        <taxon>Sebacinales</taxon>
        <taxon>Serendipitaceae</taxon>
        <taxon>Serendipita</taxon>
    </lineage>
</organism>
<dbReference type="OrthoDB" id="10251508at2759"/>